<evidence type="ECO:0000256" key="3">
    <source>
        <dbReference type="ARBA" id="ARBA00022714"/>
    </source>
</evidence>
<accession>A0ABU0RUF2</accession>
<comment type="caution">
    <text evidence="8">The sequence shown here is derived from an EMBL/GenBank/DDBJ whole genome shotgun (WGS) entry which is preliminary data.</text>
</comment>
<dbReference type="RefSeq" id="WP_307629152.1">
    <property type="nucleotide sequence ID" value="NZ_JAUSZS010000007.1"/>
</dbReference>
<keyword evidence="2" id="KW-0285">Flavoprotein</keyword>
<dbReference type="InterPro" id="IPR039261">
    <property type="entry name" value="FNR_nucleotide-bd"/>
</dbReference>
<protein>
    <submittedName>
        <fullName evidence="8">Ferredoxin-NADP reductase</fullName>
    </submittedName>
</protein>
<comment type="cofactor">
    <cofactor evidence="1">
        <name>FAD</name>
        <dbReference type="ChEBI" id="CHEBI:57692"/>
    </cofactor>
</comment>
<dbReference type="EMBL" id="JAUSZS010000007">
    <property type="protein sequence ID" value="MDQ0935619.1"/>
    <property type="molecule type" value="Genomic_DNA"/>
</dbReference>
<keyword evidence="5" id="KW-0408">Iron</keyword>
<evidence type="ECO:0000313" key="8">
    <source>
        <dbReference type="EMBL" id="MDQ0935619.1"/>
    </source>
</evidence>
<feature type="compositionally biased region" description="Basic and acidic residues" evidence="7">
    <location>
        <begin position="207"/>
        <end position="216"/>
    </location>
</feature>
<dbReference type="CDD" id="cd06185">
    <property type="entry name" value="PDR_like"/>
    <property type="match status" value="1"/>
</dbReference>
<gene>
    <name evidence="8" type="ORF">QFZ49_005591</name>
</gene>
<dbReference type="InterPro" id="IPR050415">
    <property type="entry name" value="MRET"/>
</dbReference>
<dbReference type="InterPro" id="IPR017938">
    <property type="entry name" value="Riboflavin_synthase-like_b-brl"/>
</dbReference>
<organism evidence="8 9">
    <name type="scientific">Streptomyces turgidiscabies</name>
    <dbReference type="NCBI Taxonomy" id="85558"/>
    <lineage>
        <taxon>Bacteria</taxon>
        <taxon>Bacillati</taxon>
        <taxon>Actinomycetota</taxon>
        <taxon>Actinomycetes</taxon>
        <taxon>Kitasatosporales</taxon>
        <taxon>Streptomycetaceae</taxon>
        <taxon>Streptomyces</taxon>
    </lineage>
</organism>
<keyword evidence="3" id="KW-0001">2Fe-2S</keyword>
<evidence type="ECO:0000256" key="1">
    <source>
        <dbReference type="ARBA" id="ARBA00001974"/>
    </source>
</evidence>
<evidence type="ECO:0000313" key="9">
    <source>
        <dbReference type="Proteomes" id="UP001223072"/>
    </source>
</evidence>
<name>A0ABU0RUF2_9ACTN</name>
<evidence type="ECO:0000256" key="4">
    <source>
        <dbReference type="ARBA" id="ARBA00022723"/>
    </source>
</evidence>
<dbReference type="PRINTS" id="PR00409">
    <property type="entry name" value="PHDIOXRDTASE"/>
</dbReference>
<dbReference type="PANTHER" id="PTHR47354:SF1">
    <property type="entry name" value="CARNITINE MONOOXYGENASE REDUCTASE SUBUNIT"/>
    <property type="match status" value="1"/>
</dbReference>
<dbReference type="SUPFAM" id="SSF63380">
    <property type="entry name" value="Riboflavin synthase domain-like"/>
    <property type="match status" value="1"/>
</dbReference>
<dbReference type="Proteomes" id="UP001223072">
    <property type="component" value="Unassembled WGS sequence"/>
</dbReference>
<keyword evidence="6" id="KW-0411">Iron-sulfur</keyword>
<evidence type="ECO:0000256" key="5">
    <source>
        <dbReference type="ARBA" id="ARBA00023004"/>
    </source>
</evidence>
<feature type="region of interest" description="Disordered" evidence="7">
    <location>
        <begin position="204"/>
        <end position="229"/>
    </location>
</feature>
<keyword evidence="4" id="KW-0479">Metal-binding</keyword>
<dbReference type="Gene3D" id="2.40.30.10">
    <property type="entry name" value="Translation factors"/>
    <property type="match status" value="1"/>
</dbReference>
<reference evidence="8 9" key="1">
    <citation type="submission" date="2023-07" db="EMBL/GenBank/DDBJ databases">
        <title>Comparative genomics of wheat-associated soil bacteria to identify genetic determinants of phenazine resistance.</title>
        <authorList>
            <person name="Mouncey N."/>
        </authorList>
    </citation>
    <scope>NUCLEOTIDE SEQUENCE [LARGE SCALE GENOMIC DNA]</scope>
    <source>
        <strain evidence="8 9">W2I16</strain>
    </source>
</reference>
<keyword evidence="9" id="KW-1185">Reference proteome</keyword>
<dbReference type="SUPFAM" id="SSF52343">
    <property type="entry name" value="Ferredoxin reductase-like, C-terminal NADP-linked domain"/>
    <property type="match status" value="1"/>
</dbReference>
<sequence length="242" mass="26658">MKSTHTLDVIVHAISLASAPSRSHELRAVDGALSALRRRRAIDVHLGPSLVRQHSLCDSPRESGRYLIRVRREDAGRSGSRALHRTIALGRRLRISPPRNHFPLVTAQRPLLVAGGIDITPLLSMAEALAARGATFVLHHHTSSTAESPLLERLHLSAFAERTTVHHSDQGDTIRTGLPTELLTPAPDTAVYICGPDGFMTPVLAGEPDHRDEIQTPRRARRRQPDHHLLLPRRAPELLLGL</sequence>
<evidence type="ECO:0000256" key="7">
    <source>
        <dbReference type="SAM" id="MobiDB-lite"/>
    </source>
</evidence>
<dbReference type="PANTHER" id="PTHR47354">
    <property type="entry name" value="NADH OXIDOREDUCTASE HCR"/>
    <property type="match status" value="1"/>
</dbReference>
<proteinExistence type="predicted"/>
<dbReference type="Gene3D" id="3.40.50.80">
    <property type="entry name" value="Nucleotide-binding domain of ferredoxin-NADP reductase (FNR) module"/>
    <property type="match status" value="1"/>
</dbReference>
<evidence type="ECO:0000256" key="2">
    <source>
        <dbReference type="ARBA" id="ARBA00022630"/>
    </source>
</evidence>
<evidence type="ECO:0000256" key="6">
    <source>
        <dbReference type="ARBA" id="ARBA00023014"/>
    </source>
</evidence>